<name>A0ACC0D5Y6_9PEZI</name>
<keyword evidence="2" id="KW-1185">Reference proteome</keyword>
<dbReference type="EMBL" id="MU394303">
    <property type="protein sequence ID" value="KAI6088144.1"/>
    <property type="molecule type" value="Genomic_DNA"/>
</dbReference>
<accession>A0ACC0D5Y6</accession>
<evidence type="ECO:0000313" key="1">
    <source>
        <dbReference type="EMBL" id="KAI6088144.1"/>
    </source>
</evidence>
<protein>
    <submittedName>
        <fullName evidence="1">Uncharacterized protein</fullName>
    </submittedName>
</protein>
<sequence length="180" mass="19810">MSEIYNGILIRAATIFSSPNMMLVAAMWINILATAAGALLLVAVKVPLVASKICLVDTMLLMVIALLHLVANLLIAAANFQLTPRPVSRPTPRNSICRKNSWLPQKRLRHKLAEMHPLIYLLLERPHDCHPSGSPVASATVNCPATLTPPRCALRIGYGPRGDGFRLFDVSYMNLIFFLL</sequence>
<organism evidence="1 2">
    <name type="scientific">Hypoxylon rubiginosum</name>
    <dbReference type="NCBI Taxonomy" id="110542"/>
    <lineage>
        <taxon>Eukaryota</taxon>
        <taxon>Fungi</taxon>
        <taxon>Dikarya</taxon>
        <taxon>Ascomycota</taxon>
        <taxon>Pezizomycotina</taxon>
        <taxon>Sordariomycetes</taxon>
        <taxon>Xylariomycetidae</taxon>
        <taxon>Xylariales</taxon>
        <taxon>Hypoxylaceae</taxon>
        <taxon>Hypoxylon</taxon>
    </lineage>
</organism>
<gene>
    <name evidence="1" type="ORF">F4821DRAFT_96218</name>
</gene>
<comment type="caution">
    <text evidence="1">The sequence shown here is derived from an EMBL/GenBank/DDBJ whole genome shotgun (WGS) entry which is preliminary data.</text>
</comment>
<evidence type="ECO:0000313" key="2">
    <source>
        <dbReference type="Proteomes" id="UP001497680"/>
    </source>
</evidence>
<proteinExistence type="predicted"/>
<dbReference type="Proteomes" id="UP001497680">
    <property type="component" value="Unassembled WGS sequence"/>
</dbReference>
<reference evidence="1 2" key="1">
    <citation type="journal article" date="2022" name="New Phytol.">
        <title>Ecological generalism drives hyperdiversity of secondary metabolite gene clusters in xylarialean endophytes.</title>
        <authorList>
            <person name="Franco M.E.E."/>
            <person name="Wisecaver J.H."/>
            <person name="Arnold A.E."/>
            <person name="Ju Y.M."/>
            <person name="Slot J.C."/>
            <person name="Ahrendt S."/>
            <person name="Moore L.P."/>
            <person name="Eastman K.E."/>
            <person name="Scott K."/>
            <person name="Konkel Z."/>
            <person name="Mondo S.J."/>
            <person name="Kuo A."/>
            <person name="Hayes R.D."/>
            <person name="Haridas S."/>
            <person name="Andreopoulos B."/>
            <person name="Riley R."/>
            <person name="LaButti K."/>
            <person name="Pangilinan J."/>
            <person name="Lipzen A."/>
            <person name="Amirebrahimi M."/>
            <person name="Yan J."/>
            <person name="Adam C."/>
            <person name="Keymanesh K."/>
            <person name="Ng V."/>
            <person name="Louie K."/>
            <person name="Northen T."/>
            <person name="Drula E."/>
            <person name="Henrissat B."/>
            <person name="Hsieh H.M."/>
            <person name="Youens-Clark K."/>
            <person name="Lutzoni F."/>
            <person name="Miadlikowska J."/>
            <person name="Eastwood D.C."/>
            <person name="Hamelin R.C."/>
            <person name="Grigoriev I.V."/>
            <person name="U'Ren J.M."/>
        </authorList>
    </citation>
    <scope>NUCLEOTIDE SEQUENCE [LARGE SCALE GENOMIC DNA]</scope>
    <source>
        <strain evidence="1 2">ER1909</strain>
    </source>
</reference>